<dbReference type="AlphaFoldDB" id="A0AAV0FIX0"/>
<dbReference type="EMBL" id="CAMAPF010000154">
    <property type="protein sequence ID" value="CAH9109592.1"/>
    <property type="molecule type" value="Genomic_DNA"/>
</dbReference>
<dbReference type="Proteomes" id="UP001152523">
    <property type="component" value="Unassembled WGS sequence"/>
</dbReference>
<comment type="caution">
    <text evidence="2">The sequence shown here is derived from an EMBL/GenBank/DDBJ whole genome shotgun (WGS) entry which is preliminary data.</text>
</comment>
<protein>
    <submittedName>
        <fullName evidence="2">Uncharacterized protein</fullName>
    </submittedName>
</protein>
<proteinExistence type="predicted"/>
<keyword evidence="3" id="KW-1185">Reference proteome</keyword>
<organism evidence="2 3">
    <name type="scientific">Cuscuta epithymum</name>
    <dbReference type="NCBI Taxonomy" id="186058"/>
    <lineage>
        <taxon>Eukaryota</taxon>
        <taxon>Viridiplantae</taxon>
        <taxon>Streptophyta</taxon>
        <taxon>Embryophyta</taxon>
        <taxon>Tracheophyta</taxon>
        <taxon>Spermatophyta</taxon>
        <taxon>Magnoliopsida</taxon>
        <taxon>eudicotyledons</taxon>
        <taxon>Gunneridae</taxon>
        <taxon>Pentapetalae</taxon>
        <taxon>asterids</taxon>
        <taxon>lamiids</taxon>
        <taxon>Solanales</taxon>
        <taxon>Convolvulaceae</taxon>
        <taxon>Cuscuteae</taxon>
        <taxon>Cuscuta</taxon>
        <taxon>Cuscuta subgen. Cuscuta</taxon>
    </lineage>
</organism>
<dbReference type="EMBL" id="CAMAPF010000989">
    <property type="protein sequence ID" value="CAH9135540.1"/>
    <property type="molecule type" value="Genomic_DNA"/>
</dbReference>
<evidence type="ECO:0000313" key="2">
    <source>
        <dbReference type="EMBL" id="CAH9135540.1"/>
    </source>
</evidence>
<name>A0AAV0FIX0_9ASTE</name>
<accession>A0AAV0FIX0</accession>
<sequence length="73" mass="8670">MQKREIELQNANMYLRAKISEIERAQQQMNVMAVDSEYQQPQQPYDAHNFLPVTLLEPNQHYSRHDQTALQLV</sequence>
<reference evidence="2" key="1">
    <citation type="submission" date="2022-07" db="EMBL/GenBank/DDBJ databases">
        <authorList>
            <person name="Macas J."/>
            <person name="Novak P."/>
            <person name="Neumann P."/>
        </authorList>
    </citation>
    <scope>NUCLEOTIDE SEQUENCE</scope>
</reference>
<evidence type="ECO:0000313" key="1">
    <source>
        <dbReference type="EMBL" id="CAH9109592.1"/>
    </source>
</evidence>
<gene>
    <name evidence="1" type="ORF">CEPIT_LOCUS18847</name>
    <name evidence="2" type="ORF">CEPIT_LOCUS34594</name>
</gene>
<evidence type="ECO:0000313" key="3">
    <source>
        <dbReference type="Proteomes" id="UP001152523"/>
    </source>
</evidence>